<organism evidence="1 2">
    <name type="scientific">Parasponia andersonii</name>
    <name type="common">Sponia andersonii</name>
    <dbReference type="NCBI Taxonomy" id="3476"/>
    <lineage>
        <taxon>Eukaryota</taxon>
        <taxon>Viridiplantae</taxon>
        <taxon>Streptophyta</taxon>
        <taxon>Embryophyta</taxon>
        <taxon>Tracheophyta</taxon>
        <taxon>Spermatophyta</taxon>
        <taxon>Magnoliopsida</taxon>
        <taxon>eudicotyledons</taxon>
        <taxon>Gunneridae</taxon>
        <taxon>Pentapetalae</taxon>
        <taxon>rosids</taxon>
        <taxon>fabids</taxon>
        <taxon>Rosales</taxon>
        <taxon>Cannabaceae</taxon>
        <taxon>Parasponia</taxon>
    </lineage>
</organism>
<protein>
    <submittedName>
        <fullName evidence="1">Translation protein, beta-barrel domain containing protein</fullName>
    </submittedName>
</protein>
<keyword evidence="2" id="KW-1185">Reference proteome</keyword>
<gene>
    <name evidence="1" type="ORF">PanWU01x14_031010</name>
</gene>
<comment type="caution">
    <text evidence="1">The sequence shown here is derived from an EMBL/GenBank/DDBJ whole genome shotgun (WGS) entry which is preliminary data.</text>
</comment>
<dbReference type="EMBL" id="JXTB01000015">
    <property type="protein sequence ID" value="PON77092.1"/>
    <property type="molecule type" value="Genomic_DNA"/>
</dbReference>
<dbReference type="InterPro" id="IPR009000">
    <property type="entry name" value="Transl_B-barrel_sf"/>
</dbReference>
<name>A0A2P5DUX5_PARAD</name>
<dbReference type="Gene3D" id="2.40.30.10">
    <property type="entry name" value="Translation factors"/>
    <property type="match status" value="1"/>
</dbReference>
<dbReference type="Proteomes" id="UP000237105">
    <property type="component" value="Unassembled WGS sequence"/>
</dbReference>
<dbReference type="STRING" id="3476.A0A2P5DUX5"/>
<reference evidence="2" key="1">
    <citation type="submission" date="2016-06" db="EMBL/GenBank/DDBJ databases">
        <title>Parallel loss of symbiosis genes in relatives of nitrogen-fixing non-legume Parasponia.</title>
        <authorList>
            <person name="Van Velzen R."/>
            <person name="Holmer R."/>
            <person name="Bu F."/>
            <person name="Rutten L."/>
            <person name="Van Zeijl A."/>
            <person name="Liu W."/>
            <person name="Santuari L."/>
            <person name="Cao Q."/>
            <person name="Sharma T."/>
            <person name="Shen D."/>
            <person name="Roswanjaya Y."/>
            <person name="Wardhani T."/>
            <person name="Kalhor M.S."/>
            <person name="Jansen J."/>
            <person name="Van den Hoogen J."/>
            <person name="Gungor B."/>
            <person name="Hartog M."/>
            <person name="Hontelez J."/>
            <person name="Verver J."/>
            <person name="Yang W.-C."/>
            <person name="Schijlen E."/>
            <person name="Repin R."/>
            <person name="Schilthuizen M."/>
            <person name="Schranz E."/>
            <person name="Heidstra R."/>
            <person name="Miyata K."/>
            <person name="Fedorova E."/>
            <person name="Kohlen W."/>
            <person name="Bisseling T."/>
            <person name="Smit S."/>
            <person name="Geurts R."/>
        </authorList>
    </citation>
    <scope>NUCLEOTIDE SEQUENCE [LARGE SCALE GENOMIC DNA]</scope>
    <source>
        <strain evidence="2">cv. WU1-14</strain>
    </source>
</reference>
<accession>A0A2P5DUX5</accession>
<proteinExistence type="predicted"/>
<evidence type="ECO:0000313" key="1">
    <source>
        <dbReference type="EMBL" id="PON77092.1"/>
    </source>
</evidence>
<dbReference type="OrthoDB" id="4928at2759"/>
<evidence type="ECO:0000313" key="2">
    <source>
        <dbReference type="Proteomes" id="UP000237105"/>
    </source>
</evidence>
<dbReference type="AlphaFoldDB" id="A0A2P5DUX5"/>
<dbReference type="SUPFAM" id="SSF50447">
    <property type="entry name" value="Translation proteins"/>
    <property type="match status" value="1"/>
</dbReference>
<sequence length="67" mass="7639">MAELMGISWNDRNLSLVGTLICIPQKDFIDIDRIVLIENNHEPIDIAKNGQKVAIKYGGKKIYAQRR</sequence>